<feature type="transmembrane region" description="Helical" evidence="1">
    <location>
        <begin position="7"/>
        <end position="27"/>
    </location>
</feature>
<protein>
    <submittedName>
        <fullName evidence="2">Uncharacterized protein</fullName>
    </submittedName>
</protein>
<organism evidence="2 3">
    <name type="scientific">Salmonella enterica I</name>
    <dbReference type="NCBI Taxonomy" id="59201"/>
    <lineage>
        <taxon>Bacteria</taxon>
        <taxon>Pseudomonadati</taxon>
        <taxon>Pseudomonadota</taxon>
        <taxon>Gammaproteobacteria</taxon>
        <taxon>Enterobacterales</taxon>
        <taxon>Enterobacteriaceae</taxon>
        <taxon>Salmonella</taxon>
    </lineage>
</organism>
<accession>A0A379Y1S4</accession>
<keyword evidence="1" id="KW-0472">Membrane</keyword>
<evidence type="ECO:0000313" key="3">
    <source>
        <dbReference type="Proteomes" id="UP000255534"/>
    </source>
</evidence>
<dbReference type="Proteomes" id="UP000255534">
    <property type="component" value="Unassembled WGS sequence"/>
</dbReference>
<gene>
    <name evidence="2" type="ORF">NCTC5798_06064</name>
</gene>
<proteinExistence type="predicted"/>
<evidence type="ECO:0000256" key="1">
    <source>
        <dbReference type="SAM" id="Phobius"/>
    </source>
</evidence>
<evidence type="ECO:0000313" key="2">
    <source>
        <dbReference type="EMBL" id="SUI39623.1"/>
    </source>
</evidence>
<keyword evidence="1" id="KW-1133">Transmembrane helix</keyword>
<name>A0A379Y1S4_SALET</name>
<dbReference type="AlphaFoldDB" id="A0A379Y1S4"/>
<keyword evidence="1" id="KW-0812">Transmembrane</keyword>
<reference evidence="2 3" key="1">
    <citation type="submission" date="2018-06" db="EMBL/GenBank/DDBJ databases">
        <authorList>
            <consortium name="Pathogen Informatics"/>
            <person name="Doyle S."/>
        </authorList>
    </citation>
    <scope>NUCLEOTIDE SEQUENCE [LARGE SCALE GENOMIC DNA]</scope>
    <source>
        <strain evidence="2 3">NCTC5798</strain>
    </source>
</reference>
<feature type="transmembrane region" description="Helical" evidence="1">
    <location>
        <begin position="33"/>
        <end position="55"/>
    </location>
</feature>
<sequence>MNISIQSLVLSVTNCIIQLSLLIQVILMDLQIFGLHAVLPIFLLVFGMLTTIGSWHDMKYPFKATSDKLTRRSL</sequence>
<dbReference type="EMBL" id="UGXK01000002">
    <property type="protein sequence ID" value="SUI39623.1"/>
    <property type="molecule type" value="Genomic_DNA"/>
</dbReference>